<sequence length="261" mass="29578">MWSALDEITRRVDVNCVIVICKLRWDDRTNNLLDQIRANHCVSRLSIGVLRGDENSGKSNWFPIFVFERHLSFSVWTQVWNRTRFTNFGKFFGHAVREPNRQWHQFGCLVTRVTKHHSLVAGALAIEFVFAALARANFFALVYALRNVRALFIDGNDDATGIAIETVQRIVVTNVFDYFASQLWNVDICRSGDLASYNTQTGSEKGFAGNSTLWVFRQNCVQDGIRNLVGHLVGVSFGNALRSEGKVSHEYSSSADTTIRH</sequence>
<organism evidence="1">
    <name type="scientific">freshwater metagenome</name>
    <dbReference type="NCBI Taxonomy" id="449393"/>
    <lineage>
        <taxon>unclassified sequences</taxon>
        <taxon>metagenomes</taxon>
        <taxon>ecological metagenomes</taxon>
    </lineage>
</organism>
<evidence type="ECO:0000313" key="1">
    <source>
        <dbReference type="EMBL" id="CAB4712513.1"/>
    </source>
</evidence>
<reference evidence="1" key="1">
    <citation type="submission" date="2020-05" db="EMBL/GenBank/DDBJ databases">
        <authorList>
            <person name="Chiriac C."/>
            <person name="Salcher M."/>
            <person name="Ghai R."/>
            <person name="Kavagutti S V."/>
        </authorList>
    </citation>
    <scope>NUCLEOTIDE SEQUENCE</scope>
</reference>
<gene>
    <name evidence="1" type="ORF">UFOPK2657_00588</name>
</gene>
<name>A0A6J6QSA3_9ZZZZ</name>
<dbReference type="AlphaFoldDB" id="A0A6J6QSA3"/>
<dbReference type="EMBL" id="CAEZYG010000086">
    <property type="protein sequence ID" value="CAB4712513.1"/>
    <property type="molecule type" value="Genomic_DNA"/>
</dbReference>
<protein>
    <submittedName>
        <fullName evidence="1">Unannotated protein</fullName>
    </submittedName>
</protein>
<accession>A0A6J6QSA3</accession>
<proteinExistence type="predicted"/>